<dbReference type="HOGENOM" id="CLU_035706_6_2_11"/>
<proteinExistence type="predicted"/>
<dbReference type="STRING" id="1415166.NONO_c54420"/>
<dbReference type="KEGG" id="nno:NONO_c54420"/>
<dbReference type="GO" id="GO:0032196">
    <property type="term" value="P:transposition"/>
    <property type="evidence" value="ECO:0007669"/>
    <property type="project" value="TreeGrafter"/>
</dbReference>
<evidence type="ECO:0000313" key="3">
    <source>
        <dbReference type="EMBL" id="AHH20222.1"/>
    </source>
</evidence>
<dbReference type="EMBL" id="CP006850">
    <property type="protein sequence ID" value="AHH20222.1"/>
    <property type="molecule type" value="Genomic_DNA"/>
</dbReference>
<dbReference type="Proteomes" id="UP000019150">
    <property type="component" value="Chromosome"/>
</dbReference>
<accession>W5TLR9</accession>
<dbReference type="InterPro" id="IPR051917">
    <property type="entry name" value="Transposase-Integrase"/>
</dbReference>
<dbReference type="PANTHER" id="PTHR10948">
    <property type="entry name" value="TRANSPOSASE"/>
    <property type="match status" value="1"/>
</dbReference>
<dbReference type="eggNOG" id="COG2826">
    <property type="taxonomic scope" value="Bacteria"/>
</dbReference>
<reference evidence="3 4" key="1">
    <citation type="journal article" date="2014" name="Appl. Environ. Microbiol.">
        <title>Insights into the Microbial Degradation of Rubber and Gutta-Percha by Analysis of the Complete Genome of Nocardia nova SH22a.</title>
        <authorList>
            <person name="Luo Q."/>
            <person name="Hiessl S."/>
            <person name="Poehlein A."/>
            <person name="Daniel R."/>
            <person name="Steinbuchel A."/>
        </authorList>
    </citation>
    <scope>NUCLEOTIDE SEQUENCE [LARGE SCALE GENOMIC DNA]</scope>
    <source>
        <strain evidence="3">SH22a</strain>
    </source>
</reference>
<organism evidence="3 4">
    <name type="scientific">Nocardia nova SH22a</name>
    <dbReference type="NCBI Taxonomy" id="1415166"/>
    <lineage>
        <taxon>Bacteria</taxon>
        <taxon>Bacillati</taxon>
        <taxon>Actinomycetota</taxon>
        <taxon>Actinomycetes</taxon>
        <taxon>Mycobacteriales</taxon>
        <taxon>Nocardiaceae</taxon>
        <taxon>Nocardia</taxon>
    </lineage>
</organism>
<dbReference type="InterPro" id="IPR025246">
    <property type="entry name" value="IS30-like_HTH"/>
</dbReference>
<feature type="region of interest" description="Disordered" evidence="1">
    <location>
        <begin position="255"/>
        <end position="279"/>
    </location>
</feature>
<dbReference type="Pfam" id="PF13936">
    <property type="entry name" value="HTH_38"/>
    <property type="match status" value="1"/>
</dbReference>
<feature type="region of interest" description="Disordered" evidence="1">
    <location>
        <begin position="168"/>
        <end position="188"/>
    </location>
</feature>
<dbReference type="GO" id="GO:0005829">
    <property type="term" value="C:cytosol"/>
    <property type="evidence" value="ECO:0007669"/>
    <property type="project" value="TreeGrafter"/>
</dbReference>
<dbReference type="PANTHER" id="PTHR10948:SF23">
    <property type="entry name" value="TRANSPOSASE INSI FOR INSERTION SEQUENCE ELEMENT IS30A-RELATED"/>
    <property type="match status" value="1"/>
</dbReference>
<dbReference type="AlphaFoldDB" id="W5TLR9"/>
<gene>
    <name evidence="3" type="ORF">NONO_c54420</name>
</gene>
<name>W5TLR9_9NOCA</name>
<evidence type="ECO:0000313" key="4">
    <source>
        <dbReference type="Proteomes" id="UP000019150"/>
    </source>
</evidence>
<evidence type="ECO:0000256" key="1">
    <source>
        <dbReference type="SAM" id="MobiDB-lite"/>
    </source>
</evidence>
<sequence length="279" mass="32853">MRQNVSAVARELGFVRITCYKWAHQAGIFTGKSAEPPREEFLRLRRAGRSPAEAAAAVGADKRSAQDWDKGIRVFYGGRVYPDGRVVRYRQDQILAGVKSPRGSYRQQDRIDLERVERVIDRRYLSLVERERLHDLRRTGMTIRAIAAAVGRSPSTISRELRRNTNSARGYMPHSAHRESVRRRARSRKPKLLTHDELREYVRSRLRRRWSPEQISHRLIKDFPDRPDMRVATETVYQSIYVHLHGKLKRELAQQLRRGRLRRKTRKDPNARRRRSSTR</sequence>
<dbReference type="PATRIC" id="fig|1415166.3.peg.5611"/>
<protein>
    <submittedName>
        <fullName evidence="3">Putative transposase</fullName>
    </submittedName>
</protein>
<keyword evidence="4" id="KW-1185">Reference proteome</keyword>
<evidence type="ECO:0000259" key="2">
    <source>
        <dbReference type="Pfam" id="PF13936"/>
    </source>
</evidence>
<dbReference type="Gene3D" id="1.10.10.60">
    <property type="entry name" value="Homeodomain-like"/>
    <property type="match status" value="1"/>
</dbReference>
<feature type="compositionally biased region" description="Basic residues" evidence="1">
    <location>
        <begin position="257"/>
        <end position="279"/>
    </location>
</feature>
<dbReference type="GO" id="GO:0004803">
    <property type="term" value="F:transposase activity"/>
    <property type="evidence" value="ECO:0007669"/>
    <property type="project" value="TreeGrafter"/>
</dbReference>
<feature type="domain" description="Transposase IS30-like HTH" evidence="2">
    <location>
        <begin position="122"/>
        <end position="164"/>
    </location>
</feature>